<dbReference type="GO" id="GO:0046983">
    <property type="term" value="F:protein dimerization activity"/>
    <property type="evidence" value="ECO:0007669"/>
    <property type="project" value="InterPro"/>
</dbReference>
<dbReference type="PANTHER" id="PTHR32166">
    <property type="entry name" value="OSJNBA0013A04.12 PROTEIN"/>
    <property type="match status" value="1"/>
</dbReference>
<evidence type="ECO:0000313" key="3">
    <source>
        <dbReference type="EMBL" id="KAI9156180.1"/>
    </source>
</evidence>
<accession>A0AAD5NF12</accession>
<keyword evidence="4" id="KW-1185">Reference proteome</keyword>
<dbReference type="PANTHER" id="PTHR32166:SF81">
    <property type="entry name" value="OS06G0658400 PROTEIN"/>
    <property type="match status" value="1"/>
</dbReference>
<comment type="caution">
    <text evidence="3">The sequence shown here is derived from an EMBL/GenBank/DDBJ whole genome shotgun (WGS) entry which is preliminary data.</text>
</comment>
<feature type="domain" description="HAT C-terminal dimerisation" evidence="2">
    <location>
        <begin position="454"/>
        <end position="525"/>
    </location>
</feature>
<reference evidence="3" key="2">
    <citation type="submission" date="2023-02" db="EMBL/GenBank/DDBJ databases">
        <authorList>
            <person name="Swenson N.G."/>
            <person name="Wegrzyn J.L."/>
            <person name="Mcevoy S.L."/>
        </authorList>
    </citation>
    <scope>NUCLEOTIDE SEQUENCE</scope>
    <source>
        <strain evidence="3">91603</strain>
        <tissue evidence="3">Leaf</tissue>
    </source>
</reference>
<dbReference type="EMBL" id="JAJSOW010000107">
    <property type="protein sequence ID" value="KAI9156180.1"/>
    <property type="molecule type" value="Genomic_DNA"/>
</dbReference>
<dbReference type="Pfam" id="PF05699">
    <property type="entry name" value="Dimer_Tnp_hAT"/>
    <property type="match status" value="1"/>
</dbReference>
<dbReference type="InterPro" id="IPR007021">
    <property type="entry name" value="DUF659"/>
</dbReference>
<gene>
    <name evidence="3" type="ORF">LWI28_001806</name>
</gene>
<protein>
    <recommendedName>
        <fullName evidence="5">DUF659 domain-containing protein</fullName>
    </recommendedName>
</protein>
<organism evidence="3 4">
    <name type="scientific">Acer negundo</name>
    <name type="common">Box elder</name>
    <dbReference type="NCBI Taxonomy" id="4023"/>
    <lineage>
        <taxon>Eukaryota</taxon>
        <taxon>Viridiplantae</taxon>
        <taxon>Streptophyta</taxon>
        <taxon>Embryophyta</taxon>
        <taxon>Tracheophyta</taxon>
        <taxon>Spermatophyta</taxon>
        <taxon>Magnoliopsida</taxon>
        <taxon>eudicotyledons</taxon>
        <taxon>Gunneridae</taxon>
        <taxon>Pentapetalae</taxon>
        <taxon>rosids</taxon>
        <taxon>malvids</taxon>
        <taxon>Sapindales</taxon>
        <taxon>Sapindaceae</taxon>
        <taxon>Hippocastanoideae</taxon>
        <taxon>Acereae</taxon>
        <taxon>Acer</taxon>
    </lineage>
</organism>
<evidence type="ECO:0000313" key="4">
    <source>
        <dbReference type="Proteomes" id="UP001064489"/>
    </source>
</evidence>
<proteinExistence type="predicted"/>
<evidence type="ECO:0000259" key="1">
    <source>
        <dbReference type="Pfam" id="PF04937"/>
    </source>
</evidence>
<dbReference type="InterPro" id="IPR008906">
    <property type="entry name" value="HATC_C_dom"/>
</dbReference>
<evidence type="ECO:0008006" key="5">
    <source>
        <dbReference type="Google" id="ProtNLM"/>
    </source>
</evidence>
<dbReference type="Pfam" id="PF04937">
    <property type="entry name" value="DUF659"/>
    <property type="match status" value="1"/>
</dbReference>
<feature type="domain" description="DUF659" evidence="1">
    <location>
        <begin position="138"/>
        <end position="219"/>
    </location>
</feature>
<dbReference type="SUPFAM" id="SSF53098">
    <property type="entry name" value="Ribonuclease H-like"/>
    <property type="match status" value="1"/>
</dbReference>
<dbReference type="InterPro" id="IPR012337">
    <property type="entry name" value="RNaseH-like_sf"/>
</dbReference>
<dbReference type="Proteomes" id="UP001064489">
    <property type="component" value="Chromosome 12"/>
</dbReference>
<sequence>MQMVMEEAELRVKKSLPMEVHLPNTSSHNKTIGSSNSGAYYGLDSGLGSLDPKKRKGLCEPLEKAFNIGAREQLDGEIARMFYMGGLSFHFARNPHYVRAFKNAFLGYVPPAYNALRTTLLQKEKSNIEHLLEPIKGEQKNKFFISNLLIDAIREIGPKKVVQVVTDNAPVCKAAGLLVESRFQHIFWTPCIVHTLNLALKSICSPSPHPRYDDIMEECGWIAKVSSDVFSIKKFIVNHSMRLAMFNEHSKLKLLSVYDTRFASTIVMLKRFKQIKHGLEHMEDDVEKARAVKEKILDEYFWVDIDYILRFTAPIYEMLRMADTDTPCLHLIYEWWDSMIEKVKIAIFRKERKQLNDSSRFFYMVHGILVERRTKSSAPLHGLAYSLNPRYYSEQWLEEAPSHVAPHQDLEVILEKKKCIDRYFSNEYERRKVNEENAAFASFFLHFSSSNSINDRAFMALINWWIVHGASTPTRQSFALRLLGQPCSSSCCERNWSTYNFIHYMKMNKMTPQRAEDLVFVHTNLRLLLRRSPIYKECVSQLWDVGGDGFDSMALEDAGVLKIADLSLEEPELETVLFSSVDNVNDE</sequence>
<reference evidence="3" key="1">
    <citation type="journal article" date="2022" name="Plant J.">
        <title>Strategies of tolerance reflected in two North American maple genomes.</title>
        <authorList>
            <person name="McEvoy S.L."/>
            <person name="Sezen U.U."/>
            <person name="Trouern-Trend A."/>
            <person name="McMahon S.M."/>
            <person name="Schaberg P.G."/>
            <person name="Yang J."/>
            <person name="Wegrzyn J.L."/>
            <person name="Swenson N.G."/>
        </authorList>
    </citation>
    <scope>NUCLEOTIDE SEQUENCE</scope>
    <source>
        <strain evidence="3">91603</strain>
    </source>
</reference>
<evidence type="ECO:0000259" key="2">
    <source>
        <dbReference type="Pfam" id="PF05699"/>
    </source>
</evidence>
<name>A0AAD5NF12_ACENE</name>
<dbReference type="AlphaFoldDB" id="A0AAD5NF12"/>